<accession>A0ABS6F312</accession>
<keyword evidence="3" id="KW-1185">Reference proteome</keyword>
<comment type="caution">
    <text evidence="2">The sequence shown here is derived from an EMBL/GenBank/DDBJ whole genome shotgun (WGS) entry which is preliminary data.</text>
</comment>
<reference evidence="2 3" key="1">
    <citation type="submission" date="2021-06" db="EMBL/GenBank/DDBJ databases">
        <authorList>
            <person name="Sun Q."/>
            <person name="Li D."/>
        </authorList>
    </citation>
    <scope>NUCLEOTIDE SEQUENCE [LARGE SCALE GENOMIC DNA]</scope>
    <source>
        <strain evidence="2 3">MSJ-4</strain>
    </source>
</reference>
<gene>
    <name evidence="2" type="ORF">KQI89_14135</name>
</gene>
<keyword evidence="1" id="KW-0802">TPR repeat</keyword>
<dbReference type="CDD" id="cd00093">
    <property type="entry name" value="HTH_XRE"/>
    <property type="match status" value="1"/>
</dbReference>
<dbReference type="Proteomes" id="UP000736583">
    <property type="component" value="Unassembled WGS sequence"/>
</dbReference>
<feature type="repeat" description="TPR" evidence="1">
    <location>
        <begin position="267"/>
        <end position="300"/>
    </location>
</feature>
<dbReference type="RefSeq" id="WP_216457581.1">
    <property type="nucleotide sequence ID" value="NZ_JAHLQL010000005.1"/>
</dbReference>
<organism evidence="2 3">
    <name type="scientific">Clostridium simiarum</name>
    <dbReference type="NCBI Taxonomy" id="2841506"/>
    <lineage>
        <taxon>Bacteria</taxon>
        <taxon>Bacillati</taxon>
        <taxon>Bacillota</taxon>
        <taxon>Clostridia</taxon>
        <taxon>Eubacteriales</taxon>
        <taxon>Clostridiaceae</taxon>
        <taxon>Clostridium</taxon>
    </lineage>
</organism>
<evidence type="ECO:0000313" key="3">
    <source>
        <dbReference type="Proteomes" id="UP000736583"/>
    </source>
</evidence>
<dbReference type="InterPro" id="IPR019734">
    <property type="entry name" value="TPR_rpt"/>
</dbReference>
<proteinExistence type="predicted"/>
<dbReference type="SMART" id="SM00028">
    <property type="entry name" value="TPR"/>
    <property type="match status" value="4"/>
</dbReference>
<dbReference type="EMBL" id="JAHLQL010000005">
    <property type="protein sequence ID" value="MBU5592889.1"/>
    <property type="molecule type" value="Genomic_DNA"/>
</dbReference>
<dbReference type="InterPro" id="IPR001387">
    <property type="entry name" value="Cro/C1-type_HTH"/>
</dbReference>
<sequence length="419" mass="49973">MEILSTGEKIKRARIYKGATLKDICKDKVSVSKMSCIENDKIKPEKWIIEYVADKLELDVDYLMKDVEEQIKANIDVLKDEKFNSDVEEKLQYNLEYALDYNYNDLSFEIMHILFNGYIEIGKFENIQIINSKYYDLCQKSKSDNNHLVYYKDMARYLYMNKEYMQASTYYNSVRKYIREKNIEDYDMLSTVTYNEAACYMMLEDYERCYEVAVRLIDLLEHVNKDIKNAEIYHLLAILSLKMGKDNFEEYESKSYKYFKDDFGRKANAILNYATAMFEIGDKEKATEYVKNGLNTYPKDNKQSLVEYMLRCIEELTNNNILDEAQFICDETLNFAIDCDNIRYIERAYYFKSIILQKAGKYDQAEMYMNLSTDALFKYANKQERYNRYIEMGDMYHKLEEVNESIKYFTLALGLQKKM</sequence>
<name>A0ABS6F312_9CLOT</name>
<dbReference type="PROSITE" id="PS50005">
    <property type="entry name" value="TPR"/>
    <property type="match status" value="1"/>
</dbReference>
<evidence type="ECO:0000256" key="1">
    <source>
        <dbReference type="PROSITE-ProRule" id="PRU00339"/>
    </source>
</evidence>
<evidence type="ECO:0000313" key="2">
    <source>
        <dbReference type="EMBL" id="MBU5592889.1"/>
    </source>
</evidence>
<protein>
    <submittedName>
        <fullName evidence="2">Helix-turn-helix domain-containing protein</fullName>
    </submittedName>
</protein>